<dbReference type="EMBL" id="CAWUOM010000202">
    <property type="protein sequence ID" value="CAK7275112.1"/>
    <property type="molecule type" value="Genomic_DNA"/>
</dbReference>
<dbReference type="Proteomes" id="UP001642501">
    <property type="component" value="Unassembled WGS sequence"/>
</dbReference>
<comment type="caution">
    <text evidence="2">The sequence shown here is derived from an EMBL/GenBank/DDBJ whole genome shotgun (WGS) entry which is preliminary data.</text>
</comment>
<dbReference type="PANTHER" id="PTHR40780:SF2">
    <property type="entry name" value="DUF3669 DOMAIN-CONTAINING PROTEIN"/>
    <property type="match status" value="1"/>
</dbReference>
<gene>
    <name evidence="2" type="ORF">SEPCBS57363_006511</name>
</gene>
<evidence type="ECO:0000313" key="3">
    <source>
        <dbReference type="Proteomes" id="UP001642501"/>
    </source>
</evidence>
<reference evidence="2 3" key="1">
    <citation type="submission" date="2024-01" db="EMBL/GenBank/DDBJ databases">
        <authorList>
            <person name="Allen C."/>
            <person name="Tagirdzhanova G."/>
        </authorList>
    </citation>
    <scope>NUCLEOTIDE SEQUENCE [LARGE SCALE GENOMIC DNA]</scope>
    <source>
        <strain evidence="2 3">CBS 573.63</strain>
    </source>
</reference>
<keyword evidence="3" id="KW-1185">Reference proteome</keyword>
<accession>A0ABP0E6M4</accession>
<organism evidence="2 3">
    <name type="scientific">Sporothrix epigloea</name>
    <dbReference type="NCBI Taxonomy" id="1892477"/>
    <lineage>
        <taxon>Eukaryota</taxon>
        <taxon>Fungi</taxon>
        <taxon>Dikarya</taxon>
        <taxon>Ascomycota</taxon>
        <taxon>Pezizomycotina</taxon>
        <taxon>Sordariomycetes</taxon>
        <taxon>Sordariomycetidae</taxon>
        <taxon>Ophiostomatales</taxon>
        <taxon>Ophiostomataceae</taxon>
        <taxon>Sporothrix</taxon>
    </lineage>
</organism>
<proteinExistence type="predicted"/>
<evidence type="ECO:0008006" key="4">
    <source>
        <dbReference type="Google" id="ProtNLM"/>
    </source>
</evidence>
<feature type="compositionally biased region" description="Low complexity" evidence="1">
    <location>
        <begin position="1"/>
        <end position="11"/>
    </location>
</feature>
<evidence type="ECO:0000313" key="2">
    <source>
        <dbReference type="EMBL" id="CAK7275112.1"/>
    </source>
</evidence>
<name>A0ABP0E6M4_9PEZI</name>
<evidence type="ECO:0000256" key="1">
    <source>
        <dbReference type="SAM" id="MobiDB-lite"/>
    </source>
</evidence>
<feature type="region of interest" description="Disordered" evidence="1">
    <location>
        <begin position="1"/>
        <end position="21"/>
    </location>
</feature>
<dbReference type="PANTHER" id="PTHR40780">
    <property type="entry name" value="DUF3669 DOMAIN-CONTAINING PROTEIN"/>
    <property type="match status" value="1"/>
</dbReference>
<feature type="compositionally biased region" description="Basic and acidic residues" evidence="1">
    <location>
        <begin position="12"/>
        <end position="21"/>
    </location>
</feature>
<sequence length="400" mass="45021">MSSSRAQNAADDSARSNDSADARSVQTAFRYLTTGELDGMAATDVLRQSLTIRSVISTASTYAKRAQRSQDQSLLTEIKEIGEGLQGAIFEQLGSSQAMKKEKLGNEKLPFNLNHEYRIHAAVEAAFDRFNLLVDCQVYIPQLVHFKEKQENQPYWDNCLQQFPAGHRRPGDMITMEKILPMPKVVREAIIKEFYPVANNQPPDSTTIQKVLGLPSNKNSLIRTYFGKEDIKLSPDSFTLRNFPLCWKPMERVGLDVDTLVAEVGKAYALMHWGAGVNGDDVEFVLGSYIIPSEAGAASTPDSQHRAIGLFLLDFGQCSFIDLAEDFHVVYQVFRGAMVTGDNQNFIPNLRKTPALFAIFKNAYINAGQKILSEKHLETRFDIDEFMQLYEEYAEDFLLY</sequence>
<protein>
    <recommendedName>
        <fullName evidence="4">DUF3669 domain-containing protein</fullName>
    </recommendedName>
</protein>